<dbReference type="NCBIfam" id="TIGR01515">
    <property type="entry name" value="branching_enzym"/>
    <property type="match status" value="1"/>
</dbReference>
<proteinExistence type="inferred from homology"/>
<dbReference type="GO" id="GO:0003844">
    <property type="term" value="F:1,4-alpha-glucan branching enzyme activity"/>
    <property type="evidence" value="ECO:0007669"/>
    <property type="project" value="UniProtKB-UniRule"/>
</dbReference>
<dbReference type="CDD" id="cd02855">
    <property type="entry name" value="E_set_GBE_prok_N"/>
    <property type="match status" value="1"/>
</dbReference>
<evidence type="ECO:0000313" key="13">
    <source>
        <dbReference type="EMBL" id="VUX47390.1"/>
    </source>
</evidence>
<dbReference type="InterPro" id="IPR006407">
    <property type="entry name" value="GlgB"/>
</dbReference>
<dbReference type="EMBL" id="UXAT02000045">
    <property type="protein sequence ID" value="VUX47390.1"/>
    <property type="molecule type" value="Genomic_DNA"/>
</dbReference>
<dbReference type="GO" id="GO:0004553">
    <property type="term" value="F:hydrolase activity, hydrolyzing O-glycosyl compounds"/>
    <property type="evidence" value="ECO:0007669"/>
    <property type="project" value="InterPro"/>
</dbReference>
<dbReference type="Gene3D" id="2.60.40.1180">
    <property type="entry name" value="Golgi alpha-mannosidase II"/>
    <property type="match status" value="1"/>
</dbReference>
<dbReference type="InterPro" id="IPR054169">
    <property type="entry name" value="GlgB_N"/>
</dbReference>
<dbReference type="FunFam" id="2.60.40.1180:FF:000002">
    <property type="entry name" value="1,4-alpha-glucan branching enzyme GlgB"/>
    <property type="match status" value="1"/>
</dbReference>
<evidence type="ECO:0000313" key="14">
    <source>
        <dbReference type="Proteomes" id="UP000326641"/>
    </source>
</evidence>
<dbReference type="UniPathway" id="UPA00164"/>
<dbReference type="Pfam" id="PF02806">
    <property type="entry name" value="Alpha-amylase_C"/>
    <property type="match status" value="1"/>
</dbReference>
<dbReference type="HAMAP" id="MF_00685">
    <property type="entry name" value="GlgB"/>
    <property type="match status" value="1"/>
</dbReference>
<dbReference type="Gene3D" id="2.60.40.10">
    <property type="entry name" value="Immunoglobulins"/>
    <property type="match status" value="2"/>
</dbReference>
<evidence type="ECO:0000256" key="5">
    <source>
        <dbReference type="ARBA" id="ARBA00022600"/>
    </source>
</evidence>
<dbReference type="SMART" id="SM00642">
    <property type="entry name" value="Aamy"/>
    <property type="match status" value="1"/>
</dbReference>
<dbReference type="SUPFAM" id="SSF51011">
    <property type="entry name" value="Glycosyl hydrolase domain"/>
    <property type="match status" value="1"/>
</dbReference>
<dbReference type="InterPro" id="IPR004193">
    <property type="entry name" value="Glyco_hydro_13_N"/>
</dbReference>
<dbReference type="NCBIfam" id="NF003811">
    <property type="entry name" value="PRK05402.1"/>
    <property type="match status" value="1"/>
</dbReference>
<keyword evidence="7 10" id="KW-0808">Transferase</keyword>
<dbReference type="Pfam" id="PF22019">
    <property type="entry name" value="GlgB_N"/>
    <property type="match status" value="1"/>
</dbReference>
<evidence type="ECO:0000256" key="9">
    <source>
        <dbReference type="ARBA" id="ARBA00023277"/>
    </source>
</evidence>
<dbReference type="PANTHER" id="PTHR43651">
    <property type="entry name" value="1,4-ALPHA-GLUCAN-BRANCHING ENZYME"/>
    <property type="match status" value="1"/>
</dbReference>
<accession>A0A564WFX7</accession>
<dbReference type="GO" id="GO:0005829">
    <property type="term" value="C:cytosol"/>
    <property type="evidence" value="ECO:0007669"/>
    <property type="project" value="TreeGrafter"/>
</dbReference>
<comment type="similarity">
    <text evidence="4 10">Belongs to the glycosyl hydrolase 13 family. GlgB subfamily.</text>
</comment>
<dbReference type="EC" id="2.4.1.18" evidence="10"/>
<dbReference type="PIRSF" id="PIRSF000463">
    <property type="entry name" value="GlgB"/>
    <property type="match status" value="1"/>
</dbReference>
<sequence length="784" mass="87868">MPTPPAPSVPAATTAPTSAAKAAPAPAPTPPAPASAAPAAPKLPPLSPAELAPDGDVAAILSADHRDPFSFLGLHSLQPSGRLVLRAFLPQAKSVAVVDRATGEVVATLERVREEGLFAAAIDGRSAPFAYRLRLETANGRIDIDDPYRFPPVLSDEDVQLLAEGDHFRSYDMLGAHPLTLDGVAGLAFAVWAPNAVRVSVIASFNDWDGRRHGMRLRHDCGVWEIFIPGVGAGELYKYEIKTPTGVRLPDKCDPYAFFVEPSPGSAAIACDLSRHAWRDREWMQKRSTEDPRRRPISVYQLHIGSWRRRPEDGNRPLTYRELADEAVGYLDYMAFTHVELLPINEFDFDASLGFQPFVPYAPTSRWGTPADLQYFVDRCHQVGIGVILDWVPNHFSDDPHGLRSFDGTHLYEHPDPQRRKHPATNTLNYDYGRREVSNYLISNALFWMEHYHIDGLCVSSLPAMLYLDYGRHRGEWTANRFGGHENLEAVDFLRRLNEKAYERYKGIFTIGEDNSGWQRLSHPTFLGGLGFGFRWNLDWKRDTLRYMSRNPVHRKYYHDELIHGATKVFDENAILPLSYTDVAYGRGSMLHKMPGDRWQRFANLRAYYGFFYGHPGKKLLFMGDEFAQEREWNSDISLDWHVAGEPLHGGIQSLVRDLNHLYRSAKALHELDCEADGFSWIDCNDADQGVVSFVRQSRDGSGTVVVVAHFTPVARRNYRVGVPVPGFYAERVNTDSEKYGGANIGNEGGVTTVDEPMHGRPYALSLTLPPLATVILEHVGERP</sequence>
<gene>
    <name evidence="10 13" type="primary">glgB</name>
    <name evidence="13" type="ORF">DF3PA_50037</name>
</gene>
<evidence type="ECO:0000256" key="4">
    <source>
        <dbReference type="ARBA" id="ARBA00009000"/>
    </source>
</evidence>
<evidence type="ECO:0000256" key="6">
    <source>
        <dbReference type="ARBA" id="ARBA00022676"/>
    </source>
</evidence>
<protein>
    <recommendedName>
        <fullName evidence="10">1,4-alpha-glucan branching enzyme GlgB</fullName>
        <ecNumber evidence="10">2.4.1.18</ecNumber>
    </recommendedName>
    <alternativeName>
        <fullName evidence="10">1,4-alpha-D-glucan:1,4-alpha-D-glucan 6-glucosyl-transferase</fullName>
    </alternativeName>
    <alternativeName>
        <fullName evidence="10">Alpha-(1-&gt;4)-glucan branching enzyme</fullName>
    </alternativeName>
    <alternativeName>
        <fullName evidence="10">Glycogen branching enzyme</fullName>
        <shortName evidence="10">BE</shortName>
    </alternativeName>
</protein>
<feature type="active site" description="Proton donor" evidence="10">
    <location>
        <position position="513"/>
    </location>
</feature>
<dbReference type="SUPFAM" id="SSF51445">
    <property type="entry name" value="(Trans)glycosidases"/>
    <property type="match status" value="1"/>
</dbReference>
<dbReference type="GO" id="GO:0005978">
    <property type="term" value="P:glycogen biosynthetic process"/>
    <property type="evidence" value="ECO:0007669"/>
    <property type="project" value="UniProtKB-UniRule"/>
</dbReference>
<dbReference type="InterPro" id="IPR017853">
    <property type="entry name" value="GH"/>
</dbReference>
<evidence type="ECO:0000256" key="1">
    <source>
        <dbReference type="ARBA" id="ARBA00000826"/>
    </source>
</evidence>
<organism evidence="13 14">
    <name type="scientific">Candidatus Defluviicoccus seviourii</name>
    <dbReference type="NCBI Taxonomy" id="2565273"/>
    <lineage>
        <taxon>Bacteria</taxon>
        <taxon>Pseudomonadati</taxon>
        <taxon>Pseudomonadota</taxon>
        <taxon>Alphaproteobacteria</taxon>
        <taxon>Rhodospirillales</taxon>
        <taxon>Rhodospirillaceae</taxon>
        <taxon>Defluviicoccus</taxon>
    </lineage>
</organism>
<comment type="function">
    <text evidence="2 10">Catalyzes the formation of the alpha-1,6-glucosidic linkages in glycogen by scission of a 1,4-alpha-linked oligosaccharide from growing alpha-1,4-glucan chains and the subsequent attachment of the oligosaccharide to the alpha-1,6 position.</text>
</comment>
<evidence type="ECO:0000256" key="2">
    <source>
        <dbReference type="ARBA" id="ARBA00002953"/>
    </source>
</evidence>
<keyword evidence="8 10" id="KW-0320">Glycogen biosynthesis</keyword>
<reference evidence="13" key="1">
    <citation type="submission" date="2018-11" db="EMBL/GenBank/DDBJ databases">
        <authorList>
            <person name="Onetto C."/>
        </authorList>
    </citation>
    <scope>NUCLEOTIDE SEQUENCE [LARGE SCALE GENOMIC DNA]</scope>
</reference>
<keyword evidence="9 10" id="KW-0119">Carbohydrate metabolism</keyword>
<dbReference type="GO" id="GO:0043169">
    <property type="term" value="F:cation binding"/>
    <property type="evidence" value="ECO:0007669"/>
    <property type="project" value="InterPro"/>
</dbReference>
<dbReference type="Proteomes" id="UP000326641">
    <property type="component" value="Unassembled WGS sequence"/>
</dbReference>
<comment type="caution">
    <text evidence="13">The sequence shown here is derived from an EMBL/GenBank/DDBJ whole genome shotgun (WGS) entry which is preliminary data.</text>
</comment>
<feature type="compositionally biased region" description="Low complexity" evidence="11">
    <location>
        <begin position="9"/>
        <end position="24"/>
    </location>
</feature>
<dbReference type="InterPro" id="IPR044143">
    <property type="entry name" value="GlgB_N_E_set_prok"/>
</dbReference>
<dbReference type="Pfam" id="PF02922">
    <property type="entry name" value="CBM_48"/>
    <property type="match status" value="1"/>
</dbReference>
<keyword evidence="5 10" id="KW-0321">Glycogen metabolism</keyword>
<dbReference type="NCBIfam" id="NF008967">
    <property type="entry name" value="PRK12313.1"/>
    <property type="match status" value="1"/>
</dbReference>
<comment type="pathway">
    <text evidence="3 10">Glycan biosynthesis; glycogen biosynthesis.</text>
</comment>
<dbReference type="SUPFAM" id="SSF81296">
    <property type="entry name" value="E set domains"/>
    <property type="match status" value="2"/>
</dbReference>
<evidence type="ECO:0000256" key="8">
    <source>
        <dbReference type="ARBA" id="ARBA00023056"/>
    </source>
</evidence>
<evidence type="ECO:0000256" key="10">
    <source>
        <dbReference type="HAMAP-Rule" id="MF_00685"/>
    </source>
</evidence>
<dbReference type="InterPro" id="IPR006048">
    <property type="entry name" value="A-amylase/branching_C"/>
</dbReference>
<dbReference type="CDD" id="cd11322">
    <property type="entry name" value="AmyAc_Glg_BE"/>
    <property type="match status" value="1"/>
</dbReference>
<dbReference type="InterPro" id="IPR006047">
    <property type="entry name" value="GH13_cat_dom"/>
</dbReference>
<evidence type="ECO:0000259" key="12">
    <source>
        <dbReference type="SMART" id="SM00642"/>
    </source>
</evidence>
<keyword evidence="14" id="KW-1185">Reference proteome</keyword>
<dbReference type="AlphaFoldDB" id="A0A564WFX7"/>
<comment type="catalytic activity">
    <reaction evidence="1 10">
        <text>Transfers a segment of a (1-&gt;4)-alpha-D-glucan chain to a primary hydroxy group in a similar glucan chain.</text>
        <dbReference type="EC" id="2.4.1.18"/>
    </reaction>
</comment>
<dbReference type="FunFam" id="2.60.40.10:FF:000169">
    <property type="entry name" value="1,4-alpha-glucan branching enzyme GlgB"/>
    <property type="match status" value="1"/>
</dbReference>
<feature type="domain" description="Glycosyl hydrolase family 13 catalytic" evidence="12">
    <location>
        <begin position="301"/>
        <end position="670"/>
    </location>
</feature>
<evidence type="ECO:0000256" key="11">
    <source>
        <dbReference type="SAM" id="MobiDB-lite"/>
    </source>
</evidence>
<dbReference type="Gene3D" id="3.20.20.80">
    <property type="entry name" value="Glycosidases"/>
    <property type="match status" value="1"/>
</dbReference>
<keyword evidence="6 10" id="KW-0328">Glycosyltransferase</keyword>
<dbReference type="InterPro" id="IPR013783">
    <property type="entry name" value="Ig-like_fold"/>
</dbReference>
<dbReference type="InterPro" id="IPR037439">
    <property type="entry name" value="Branching_enzy"/>
</dbReference>
<dbReference type="InterPro" id="IPR013780">
    <property type="entry name" value="Glyco_hydro_b"/>
</dbReference>
<evidence type="ECO:0000256" key="3">
    <source>
        <dbReference type="ARBA" id="ARBA00004964"/>
    </source>
</evidence>
<name>A0A564WFX7_9PROT</name>
<feature type="region of interest" description="Disordered" evidence="11">
    <location>
        <begin position="1"/>
        <end position="51"/>
    </location>
</feature>
<dbReference type="PANTHER" id="PTHR43651:SF3">
    <property type="entry name" value="1,4-ALPHA-GLUCAN-BRANCHING ENZYME"/>
    <property type="match status" value="1"/>
</dbReference>
<comment type="caution">
    <text evidence="10">Lacks conserved residue(s) required for the propagation of feature annotation.</text>
</comment>
<comment type="subunit">
    <text evidence="10">Monomer.</text>
</comment>
<dbReference type="InterPro" id="IPR014756">
    <property type="entry name" value="Ig_E-set"/>
</dbReference>
<evidence type="ECO:0000256" key="7">
    <source>
        <dbReference type="ARBA" id="ARBA00022679"/>
    </source>
</evidence>